<dbReference type="Proteomes" id="UP000028999">
    <property type="component" value="Unassembled WGS sequence"/>
</dbReference>
<dbReference type="STRING" id="3708.A0A078J750"/>
<name>A0A078J750_BRANA</name>
<evidence type="ECO:0000313" key="2">
    <source>
        <dbReference type="Proteomes" id="UP000028999"/>
    </source>
</evidence>
<reference evidence="1 2" key="1">
    <citation type="journal article" date="2014" name="Science">
        <title>Plant genetics. Early allopolyploid evolution in the post-Neolithic Brassica napus oilseed genome.</title>
        <authorList>
            <person name="Chalhoub B."/>
            <person name="Denoeud F."/>
            <person name="Liu S."/>
            <person name="Parkin I.A."/>
            <person name="Tang H."/>
            <person name="Wang X."/>
            <person name="Chiquet J."/>
            <person name="Belcram H."/>
            <person name="Tong C."/>
            <person name="Samans B."/>
            <person name="Correa M."/>
            <person name="Da Silva C."/>
            <person name="Just J."/>
            <person name="Falentin C."/>
            <person name="Koh C.S."/>
            <person name="Le Clainche I."/>
            <person name="Bernard M."/>
            <person name="Bento P."/>
            <person name="Noel B."/>
            <person name="Labadie K."/>
            <person name="Alberti A."/>
            <person name="Charles M."/>
            <person name="Arnaud D."/>
            <person name="Guo H."/>
            <person name="Daviaud C."/>
            <person name="Alamery S."/>
            <person name="Jabbari K."/>
            <person name="Zhao M."/>
            <person name="Edger P.P."/>
            <person name="Chelaifa H."/>
            <person name="Tack D."/>
            <person name="Lassalle G."/>
            <person name="Mestiri I."/>
            <person name="Schnel N."/>
            <person name="Le Paslier M.C."/>
            <person name="Fan G."/>
            <person name="Renault V."/>
            <person name="Bayer P.E."/>
            <person name="Golicz A.A."/>
            <person name="Manoli S."/>
            <person name="Lee T.H."/>
            <person name="Thi V.H."/>
            <person name="Chalabi S."/>
            <person name="Hu Q."/>
            <person name="Fan C."/>
            <person name="Tollenaere R."/>
            <person name="Lu Y."/>
            <person name="Battail C."/>
            <person name="Shen J."/>
            <person name="Sidebottom C.H."/>
            <person name="Wang X."/>
            <person name="Canaguier A."/>
            <person name="Chauveau A."/>
            <person name="Berard A."/>
            <person name="Deniot G."/>
            <person name="Guan M."/>
            <person name="Liu Z."/>
            <person name="Sun F."/>
            <person name="Lim Y.P."/>
            <person name="Lyons E."/>
            <person name="Town C.D."/>
            <person name="Bancroft I."/>
            <person name="Wang X."/>
            <person name="Meng J."/>
            <person name="Ma J."/>
            <person name="Pires J.C."/>
            <person name="King G.J."/>
            <person name="Brunel D."/>
            <person name="Delourme R."/>
            <person name="Renard M."/>
            <person name="Aury J.M."/>
            <person name="Adams K.L."/>
            <person name="Batley J."/>
            <person name="Snowdon R.J."/>
            <person name="Tost J."/>
            <person name="Edwards D."/>
            <person name="Zhou Y."/>
            <person name="Hua W."/>
            <person name="Sharpe A.G."/>
            <person name="Paterson A.H."/>
            <person name="Guan C."/>
            <person name="Wincker P."/>
        </authorList>
    </citation>
    <scope>NUCLEOTIDE SEQUENCE [LARGE SCALE GENOMIC DNA]</scope>
    <source>
        <strain evidence="2">cv. Darmor-bzh</strain>
    </source>
</reference>
<dbReference type="EMBL" id="LK033734">
    <property type="protein sequence ID" value="CDY59159.1"/>
    <property type="molecule type" value="Genomic_DNA"/>
</dbReference>
<proteinExistence type="predicted"/>
<sequence length="60" mass="6605">MQQLAAGLYPQNLLLSTDDNDAALKIADSEFARSLQPRGLAETLWFLTVYGSRDYAASKV</sequence>
<accession>A0A078J750</accession>
<gene>
    <name evidence="1" type="primary">BnaC06g42570D</name>
    <name evidence="1" type="ORF">GSBRNA2T00025629001</name>
</gene>
<dbReference type="Gramene" id="CDY59159">
    <property type="protein sequence ID" value="CDY59159"/>
    <property type="gene ID" value="GSBRNA2T00025629001"/>
</dbReference>
<organism evidence="1 2">
    <name type="scientific">Brassica napus</name>
    <name type="common">Rape</name>
    <dbReference type="NCBI Taxonomy" id="3708"/>
    <lineage>
        <taxon>Eukaryota</taxon>
        <taxon>Viridiplantae</taxon>
        <taxon>Streptophyta</taxon>
        <taxon>Embryophyta</taxon>
        <taxon>Tracheophyta</taxon>
        <taxon>Spermatophyta</taxon>
        <taxon>Magnoliopsida</taxon>
        <taxon>eudicotyledons</taxon>
        <taxon>Gunneridae</taxon>
        <taxon>Pentapetalae</taxon>
        <taxon>rosids</taxon>
        <taxon>malvids</taxon>
        <taxon>Brassicales</taxon>
        <taxon>Brassicaceae</taxon>
        <taxon>Brassiceae</taxon>
        <taxon>Brassica</taxon>
    </lineage>
</organism>
<protein>
    <submittedName>
        <fullName evidence="1">BnaC06g42570D protein</fullName>
    </submittedName>
</protein>
<keyword evidence="2" id="KW-1185">Reference proteome</keyword>
<dbReference type="AlphaFoldDB" id="A0A078J750"/>
<dbReference type="PaxDb" id="3708-A0A078J750"/>
<evidence type="ECO:0000313" key="1">
    <source>
        <dbReference type="EMBL" id="CDY59159.1"/>
    </source>
</evidence>